<dbReference type="AlphaFoldDB" id="A0A1N6DIZ4"/>
<dbReference type="SUPFAM" id="SSF54523">
    <property type="entry name" value="Pili subunits"/>
    <property type="match status" value="1"/>
</dbReference>
<keyword evidence="3" id="KW-1185">Reference proteome</keyword>
<keyword evidence="1" id="KW-0812">Transmembrane</keyword>
<evidence type="ECO:0000313" key="2">
    <source>
        <dbReference type="EMBL" id="SIN70750.1"/>
    </source>
</evidence>
<dbReference type="OrthoDB" id="9795524at2"/>
<evidence type="ECO:0000313" key="3">
    <source>
        <dbReference type="Proteomes" id="UP000198461"/>
    </source>
</evidence>
<evidence type="ECO:0000256" key="1">
    <source>
        <dbReference type="SAM" id="Phobius"/>
    </source>
</evidence>
<dbReference type="NCBIfam" id="TIGR02532">
    <property type="entry name" value="IV_pilin_GFxxxE"/>
    <property type="match status" value="1"/>
</dbReference>
<sequence length="205" mass="22249">MTMRKKEQGFTLVEVAIVLVIIGLLLGGVLKGQELMKSAKVKGEAQLLQSYQTAYFGFIDRYGAMPGDMNSGIPANWNITGGNGNGTINGGVCDNDDDESCKAIRMLRAANFLNGDPAEAQPQPKDKLANAPMSLFSSTVANQTGVWVYVNGNVDPELLNILDRQIDDGKCSSGSMISQNTTNANFCDATTGEYLRAQRYYYRIN</sequence>
<accession>A0A1N6DIZ4</accession>
<dbReference type="PROSITE" id="PS00409">
    <property type="entry name" value="PROKAR_NTER_METHYL"/>
    <property type="match status" value="1"/>
</dbReference>
<dbReference type="Gene3D" id="3.30.700.10">
    <property type="entry name" value="Glycoprotein, Type 4 Pilin"/>
    <property type="match status" value="1"/>
</dbReference>
<proteinExistence type="predicted"/>
<keyword evidence="1" id="KW-1133">Transmembrane helix</keyword>
<dbReference type="RefSeq" id="WP_074200524.1">
    <property type="nucleotide sequence ID" value="NZ_FSRE01000001.1"/>
</dbReference>
<gene>
    <name evidence="2" type="ORF">SAMN05443662_0185</name>
</gene>
<dbReference type="STRING" id="364032.SAMN05443662_0185"/>
<keyword evidence="1" id="KW-0472">Membrane</keyword>
<protein>
    <submittedName>
        <fullName evidence="2">Prepilin-type N-terminal cleavage/methylation domain-containing protein</fullName>
    </submittedName>
</protein>
<dbReference type="InterPro" id="IPR012902">
    <property type="entry name" value="N_methyl_site"/>
</dbReference>
<name>A0A1N6DIZ4_9GAMM</name>
<reference evidence="2 3" key="1">
    <citation type="submission" date="2016-11" db="EMBL/GenBank/DDBJ databases">
        <authorList>
            <person name="Jaros S."/>
            <person name="Januszkiewicz K."/>
            <person name="Wedrychowicz H."/>
        </authorList>
    </citation>
    <scope>NUCLEOTIDE SEQUENCE [LARGE SCALE GENOMIC DNA]</scope>
    <source>
        <strain evidence="2 3">DSM 17737</strain>
    </source>
</reference>
<organism evidence="2 3">
    <name type="scientific">Sulfurivirga caldicuralii</name>
    <dbReference type="NCBI Taxonomy" id="364032"/>
    <lineage>
        <taxon>Bacteria</taxon>
        <taxon>Pseudomonadati</taxon>
        <taxon>Pseudomonadota</taxon>
        <taxon>Gammaproteobacteria</taxon>
        <taxon>Thiotrichales</taxon>
        <taxon>Piscirickettsiaceae</taxon>
        <taxon>Sulfurivirga</taxon>
    </lineage>
</organism>
<feature type="transmembrane region" description="Helical" evidence="1">
    <location>
        <begin position="12"/>
        <end position="30"/>
    </location>
</feature>
<dbReference type="Pfam" id="PF07963">
    <property type="entry name" value="N_methyl"/>
    <property type="match status" value="1"/>
</dbReference>
<dbReference type="EMBL" id="FSRE01000001">
    <property type="protein sequence ID" value="SIN70750.1"/>
    <property type="molecule type" value="Genomic_DNA"/>
</dbReference>
<dbReference type="InterPro" id="IPR045584">
    <property type="entry name" value="Pilin-like"/>
</dbReference>
<dbReference type="Proteomes" id="UP000198461">
    <property type="component" value="Unassembled WGS sequence"/>
</dbReference>